<keyword evidence="6 17" id="KW-0808">Transferase</keyword>
<dbReference type="CDD" id="cd00088">
    <property type="entry name" value="HPT"/>
    <property type="match status" value="2"/>
</dbReference>
<evidence type="ECO:0000256" key="9">
    <source>
        <dbReference type="ARBA" id="ARBA00022840"/>
    </source>
</evidence>
<dbReference type="InterPro" id="IPR036097">
    <property type="entry name" value="HisK_dim/P_sf"/>
</dbReference>
<dbReference type="Gene3D" id="3.30.565.10">
    <property type="entry name" value="Histidine kinase-like ATPase, C-terminal domain"/>
    <property type="match status" value="1"/>
</dbReference>
<dbReference type="InterPro" id="IPR037006">
    <property type="entry name" value="CheA-like_homodim_sf"/>
</dbReference>
<dbReference type="PANTHER" id="PTHR43395">
    <property type="entry name" value="SENSOR HISTIDINE KINASE CHEA"/>
    <property type="match status" value="1"/>
</dbReference>
<feature type="domain" description="HPt" evidence="16">
    <location>
        <begin position="103"/>
        <end position="206"/>
    </location>
</feature>
<keyword evidence="4" id="KW-0145">Chemotaxis</keyword>
<dbReference type="FunFam" id="3.30.565.10:FF:000016">
    <property type="entry name" value="Chemotaxis protein CheA, putative"/>
    <property type="match status" value="1"/>
</dbReference>
<dbReference type="InterPro" id="IPR036641">
    <property type="entry name" value="HPT_dom_sf"/>
</dbReference>
<dbReference type="SMART" id="SM00260">
    <property type="entry name" value="CheW"/>
    <property type="match status" value="1"/>
</dbReference>
<dbReference type="InterPro" id="IPR003594">
    <property type="entry name" value="HATPase_dom"/>
</dbReference>
<dbReference type="GO" id="GO:0000155">
    <property type="term" value="F:phosphorelay sensor kinase activity"/>
    <property type="evidence" value="ECO:0007669"/>
    <property type="project" value="InterPro"/>
</dbReference>
<dbReference type="EC" id="2.7.13.3" evidence="2"/>
<evidence type="ECO:0000259" key="14">
    <source>
        <dbReference type="PROSITE" id="PS50109"/>
    </source>
</evidence>
<dbReference type="SUPFAM" id="SSF50341">
    <property type="entry name" value="CheW-like"/>
    <property type="match status" value="1"/>
</dbReference>
<dbReference type="SMART" id="SM00387">
    <property type="entry name" value="HATPase_c"/>
    <property type="match status" value="1"/>
</dbReference>
<organism evidence="17 18">
    <name type="scientific">Spirochaeta isovalerica</name>
    <dbReference type="NCBI Taxonomy" id="150"/>
    <lineage>
        <taxon>Bacteria</taxon>
        <taxon>Pseudomonadati</taxon>
        <taxon>Spirochaetota</taxon>
        <taxon>Spirochaetia</taxon>
        <taxon>Spirochaetales</taxon>
        <taxon>Spirochaetaceae</taxon>
        <taxon>Spirochaeta</taxon>
    </lineage>
</organism>
<dbReference type="Proteomes" id="UP000587760">
    <property type="component" value="Unassembled WGS sequence"/>
</dbReference>
<feature type="domain" description="CheW-like" evidence="15">
    <location>
        <begin position="698"/>
        <end position="833"/>
    </location>
</feature>
<keyword evidence="5 12" id="KW-0597">Phosphoprotein</keyword>
<dbReference type="Gene3D" id="1.20.120.160">
    <property type="entry name" value="HPT domain"/>
    <property type="match status" value="2"/>
</dbReference>
<evidence type="ECO:0000256" key="1">
    <source>
        <dbReference type="ARBA" id="ARBA00000085"/>
    </source>
</evidence>
<keyword evidence="8 17" id="KW-0418">Kinase</keyword>
<dbReference type="Pfam" id="PF02518">
    <property type="entry name" value="HATPase_c"/>
    <property type="match status" value="1"/>
</dbReference>
<feature type="domain" description="HPt" evidence="16">
    <location>
        <begin position="262"/>
        <end position="366"/>
    </location>
</feature>
<dbReference type="PRINTS" id="PR00344">
    <property type="entry name" value="BCTRLSENSOR"/>
</dbReference>
<dbReference type="InterPro" id="IPR036061">
    <property type="entry name" value="CheW-like_dom_sf"/>
</dbReference>
<dbReference type="SUPFAM" id="SSF47384">
    <property type="entry name" value="Homodimeric domain of signal transducing histidine kinase"/>
    <property type="match status" value="1"/>
</dbReference>
<dbReference type="InterPro" id="IPR004105">
    <property type="entry name" value="CheA-like_dim"/>
</dbReference>
<comment type="catalytic activity">
    <reaction evidence="1">
        <text>ATP + protein L-histidine = ADP + protein N-phospho-L-histidine.</text>
        <dbReference type="EC" id="2.7.13.3"/>
    </reaction>
</comment>
<dbReference type="InterPro" id="IPR004358">
    <property type="entry name" value="Sig_transdc_His_kin-like_C"/>
</dbReference>
<evidence type="ECO:0000256" key="6">
    <source>
        <dbReference type="ARBA" id="ARBA00022679"/>
    </source>
</evidence>
<dbReference type="CDD" id="cd16916">
    <property type="entry name" value="HATPase_CheA-like"/>
    <property type="match status" value="1"/>
</dbReference>
<comment type="caution">
    <text evidence="17">The sequence shown here is derived from an EMBL/GenBank/DDBJ whole genome shotgun (WGS) entry which is preliminary data.</text>
</comment>
<evidence type="ECO:0000256" key="2">
    <source>
        <dbReference type="ARBA" id="ARBA00012438"/>
    </source>
</evidence>
<dbReference type="AlphaFoldDB" id="A0A841R866"/>
<dbReference type="GO" id="GO:0005737">
    <property type="term" value="C:cytoplasm"/>
    <property type="evidence" value="ECO:0007669"/>
    <property type="project" value="InterPro"/>
</dbReference>
<dbReference type="InterPro" id="IPR005467">
    <property type="entry name" value="His_kinase_dom"/>
</dbReference>
<dbReference type="PROSITE" id="PS50894">
    <property type="entry name" value="HPT"/>
    <property type="match status" value="2"/>
</dbReference>
<evidence type="ECO:0000259" key="16">
    <source>
        <dbReference type="PROSITE" id="PS50894"/>
    </source>
</evidence>
<evidence type="ECO:0000259" key="15">
    <source>
        <dbReference type="PROSITE" id="PS50851"/>
    </source>
</evidence>
<proteinExistence type="predicted"/>
<dbReference type="SMART" id="SM00073">
    <property type="entry name" value="HPT"/>
    <property type="match status" value="2"/>
</dbReference>
<dbReference type="Pfam" id="PF01627">
    <property type="entry name" value="Hpt"/>
    <property type="match status" value="2"/>
</dbReference>
<dbReference type="Pfam" id="PF01584">
    <property type="entry name" value="CheW"/>
    <property type="match status" value="1"/>
</dbReference>
<evidence type="ECO:0000256" key="10">
    <source>
        <dbReference type="ARBA" id="ARBA00023012"/>
    </source>
</evidence>
<comment type="function">
    <text evidence="11">Involved in the transmission of sensory signals from the chemoreceptors to the flagellar motors. CheA is autophosphorylated; it can transfer its phosphate group to either CheB or CheY.</text>
</comment>
<keyword evidence="9" id="KW-0067">ATP-binding</keyword>
<dbReference type="Gene3D" id="1.10.287.560">
    <property type="entry name" value="Histidine kinase CheA-like, homodimeric domain"/>
    <property type="match status" value="1"/>
</dbReference>
<dbReference type="PROSITE" id="PS50109">
    <property type="entry name" value="HIS_KIN"/>
    <property type="match status" value="1"/>
</dbReference>
<reference evidence="17 18" key="1">
    <citation type="submission" date="2020-08" db="EMBL/GenBank/DDBJ databases">
        <title>Genomic Encyclopedia of Type Strains, Phase IV (KMG-IV): sequencing the most valuable type-strain genomes for metagenomic binning, comparative biology and taxonomic classification.</title>
        <authorList>
            <person name="Goeker M."/>
        </authorList>
    </citation>
    <scope>NUCLEOTIDE SEQUENCE [LARGE SCALE GENOMIC DNA]</scope>
    <source>
        <strain evidence="17 18">DSM 2461</strain>
    </source>
</reference>
<evidence type="ECO:0000256" key="11">
    <source>
        <dbReference type="ARBA" id="ARBA00035100"/>
    </source>
</evidence>
<evidence type="ECO:0000256" key="5">
    <source>
        <dbReference type="ARBA" id="ARBA00022553"/>
    </source>
</evidence>
<dbReference type="GO" id="GO:0005524">
    <property type="term" value="F:ATP binding"/>
    <property type="evidence" value="ECO:0007669"/>
    <property type="project" value="UniProtKB-KW"/>
</dbReference>
<dbReference type="InterPro" id="IPR002545">
    <property type="entry name" value="CheW-lke_dom"/>
</dbReference>
<dbReference type="Pfam" id="PF02895">
    <property type="entry name" value="H-kinase_dim"/>
    <property type="match status" value="1"/>
</dbReference>
<feature type="compositionally biased region" description="Polar residues" evidence="13">
    <location>
        <begin position="81"/>
        <end position="91"/>
    </location>
</feature>
<dbReference type="SUPFAM" id="SSF55874">
    <property type="entry name" value="ATPase domain of HSP90 chaperone/DNA topoisomerase II/histidine kinase"/>
    <property type="match status" value="1"/>
</dbReference>
<keyword evidence="18" id="KW-1185">Reference proteome</keyword>
<sequence>MTANDFFTSFSGFLDTFTPGDLVGTMEFKEFVDEGKEHYPPEGRSLFLDLSALLHCYILEGENDELNSQFESLKAKIGQLKSPSPVQVNQEKTADDPMCPAPVKIDDREVLDSFLQESHDHLDTIEERILALETNPDTDLIDDIFRSMHTIKGVASFIGLNNIKNISHTLESLLDRLRDNELAVDSDLISVLLDGTDVLSNLIACIERDAEEKRNEGRELVLCEPSVDISLLVEKISLIGNEDKSGTPMESVETEVPTDSFDDLITGEMIQKFIEETSDLLDNAEHEILELENGSPDVEHVDRAFRKLHTIKGNAGFFGFEAIEETAMETESLLDEIRKGKKDGDHRNVSIILKQLDIIRARLSSLIDQPEPSEGENNRKEPYKPIGDVLIDLGVSREDIEHAANLQNKKLGEILIEEGVVSERTLDQALQSQNRSIGGMPSISVKRKDIRIDMDKLDRLFDMVGELITAEAMVVDSEDLKGMELRDFQKSALHLSKITREIQSITMSMRMIPLEGLFNKMKRLVRDLSRKMDKPVQLNISGADTEMDRNVIEEISDPLVHIIRNAIDHGLENRSERSGKGKPSVGSVNLDARYEGNEIWITVSDDGAGLNRERIVENAMEKGLLSEEGDDLPDEDIWKLIFEPGFSTTETVSEISGRGVGMDVVKRNIEKLRGRIDIQTEWGKGTDMVLRIPLTLAIIDAISCMIGSMTLAFQSSDVIEFLKYSDDLFTHTGQGNRVINLRSEIIPVIELWEFYNIRREQRSHENDVLVVITAGGVKSALIVDSILGSKQMVVKALPELLEETRAISGCSVLGNGDVCLIVDAAALIRETLE</sequence>
<keyword evidence="7" id="KW-0547">Nucleotide-binding</keyword>
<evidence type="ECO:0000256" key="13">
    <source>
        <dbReference type="SAM" id="MobiDB-lite"/>
    </source>
</evidence>
<name>A0A841R866_9SPIO</name>
<dbReference type="SMART" id="SM01231">
    <property type="entry name" value="H-kinase_dim"/>
    <property type="match status" value="1"/>
</dbReference>
<feature type="region of interest" description="Disordered" evidence="13">
    <location>
        <begin position="81"/>
        <end position="101"/>
    </location>
</feature>
<dbReference type="PANTHER" id="PTHR43395:SF10">
    <property type="entry name" value="CHEMOTAXIS PROTEIN CHEA"/>
    <property type="match status" value="1"/>
</dbReference>
<dbReference type="PROSITE" id="PS50851">
    <property type="entry name" value="CHEW"/>
    <property type="match status" value="1"/>
</dbReference>
<evidence type="ECO:0000256" key="12">
    <source>
        <dbReference type="PROSITE-ProRule" id="PRU00110"/>
    </source>
</evidence>
<dbReference type="InterPro" id="IPR036890">
    <property type="entry name" value="HATPase_C_sf"/>
</dbReference>
<dbReference type="EMBL" id="JACHGJ010000006">
    <property type="protein sequence ID" value="MBB6481474.1"/>
    <property type="molecule type" value="Genomic_DNA"/>
</dbReference>
<gene>
    <name evidence="17" type="ORF">HNR50_003154</name>
</gene>
<dbReference type="RefSeq" id="WP_184747720.1">
    <property type="nucleotide sequence ID" value="NZ_JACHGJ010000006.1"/>
</dbReference>
<evidence type="ECO:0000313" key="18">
    <source>
        <dbReference type="Proteomes" id="UP000587760"/>
    </source>
</evidence>
<dbReference type="InterPro" id="IPR008207">
    <property type="entry name" value="Sig_transdc_His_kin_Hpt_dom"/>
</dbReference>
<dbReference type="GO" id="GO:0006935">
    <property type="term" value="P:chemotaxis"/>
    <property type="evidence" value="ECO:0007669"/>
    <property type="project" value="UniProtKB-KW"/>
</dbReference>
<protein>
    <recommendedName>
        <fullName evidence="3">Chemotaxis protein CheA</fullName>
        <ecNumber evidence="2">2.7.13.3</ecNumber>
    </recommendedName>
</protein>
<evidence type="ECO:0000256" key="7">
    <source>
        <dbReference type="ARBA" id="ARBA00022741"/>
    </source>
</evidence>
<feature type="modified residue" description="Phosphohistidine" evidence="12">
    <location>
        <position position="149"/>
    </location>
</feature>
<keyword evidence="10" id="KW-0902">Two-component regulatory system</keyword>
<evidence type="ECO:0000313" key="17">
    <source>
        <dbReference type="EMBL" id="MBB6481474.1"/>
    </source>
</evidence>
<dbReference type="SUPFAM" id="SSF47226">
    <property type="entry name" value="Histidine-containing phosphotransfer domain, HPT domain"/>
    <property type="match status" value="2"/>
</dbReference>
<accession>A0A841R866</accession>
<dbReference type="Gene3D" id="2.30.30.40">
    <property type="entry name" value="SH3 Domains"/>
    <property type="match status" value="1"/>
</dbReference>
<evidence type="ECO:0000256" key="8">
    <source>
        <dbReference type="ARBA" id="ARBA00022777"/>
    </source>
</evidence>
<feature type="domain" description="Histidine kinase" evidence="14">
    <location>
        <begin position="485"/>
        <end position="696"/>
    </location>
</feature>
<evidence type="ECO:0000256" key="3">
    <source>
        <dbReference type="ARBA" id="ARBA00021495"/>
    </source>
</evidence>
<evidence type="ECO:0000256" key="4">
    <source>
        <dbReference type="ARBA" id="ARBA00022500"/>
    </source>
</evidence>
<dbReference type="InterPro" id="IPR051315">
    <property type="entry name" value="Bact_Chemotaxis_CheA"/>
</dbReference>
<feature type="modified residue" description="Phosphohistidine" evidence="12">
    <location>
        <position position="309"/>
    </location>
</feature>